<dbReference type="Proteomes" id="UP000008068">
    <property type="component" value="Unassembled WGS sequence"/>
</dbReference>
<dbReference type="OrthoDB" id="5777490at2759"/>
<dbReference type="InParanoid" id="G0MQ11"/>
<proteinExistence type="predicted"/>
<dbReference type="Pfam" id="PF06542">
    <property type="entry name" value="PHA-1"/>
    <property type="match status" value="1"/>
</dbReference>
<gene>
    <name evidence="1" type="ORF">CAEBREN_22223</name>
</gene>
<dbReference type="eggNOG" id="ENOG502TH3B">
    <property type="taxonomic scope" value="Eukaryota"/>
</dbReference>
<sequence length="513" mass="59358">MQLQPRKKLHDDIFDAEEEDCPKRKIKKLDIVVDASSKIFNNQHLVHHVIEKIVDHDTSILNNLQLRLVNKSFNSVILSKVRSEYVQIQVSPILKPETNGEYSDNEETEDDMNQQDRKFTINDQRVSLSTAPKFFDFLNNVARIRVRDLLFSGFTQPDKRVHDCILYSLMDATWFSLNSYKGAEEVCNGCAACTEIAARVNIYGPIQLCTLLEPICGKKHYEQLIVTEILLAEIAFYCVTMIGSKEEAFVRLAKVITPEISCDQLDLVFSDRCMWSKDTLAHPREVIDWIVKAWKIKSINVRFMTGYSSIDYKQWACKRVFTEMRFDEMFVKDHNSRPRNDRRDHFERVEVDMQAGDEIATCFAQSMGMFERSGMSATAFQNVCANVKRIFPTQDMYLILPVELAHVASLEFDGFCEALLEFAWKDERTARHSRLFFRLYTFGITEKEVMRQIEKQFKINCRPVAAMLSDPSVRRSFLKWLPGTTSAFDRSLLSFTDVSNNCVLHLEVCVEPA</sequence>
<evidence type="ECO:0000313" key="1">
    <source>
        <dbReference type="EMBL" id="EGT40920.1"/>
    </source>
</evidence>
<evidence type="ECO:0000313" key="2">
    <source>
        <dbReference type="Proteomes" id="UP000008068"/>
    </source>
</evidence>
<name>G0MQ11_CAEBE</name>
<reference evidence="2" key="1">
    <citation type="submission" date="2011-07" db="EMBL/GenBank/DDBJ databases">
        <authorList>
            <consortium name="Caenorhabditis brenneri Sequencing and Analysis Consortium"/>
            <person name="Wilson R.K."/>
        </authorList>
    </citation>
    <scope>NUCLEOTIDE SEQUENCE [LARGE SCALE GENOMIC DNA]</scope>
    <source>
        <strain evidence="2">PB2801</strain>
    </source>
</reference>
<dbReference type="AlphaFoldDB" id="G0MQ11"/>
<dbReference type="InterPro" id="IPR009497">
    <property type="entry name" value="Regulator_protein_PHA-1"/>
</dbReference>
<keyword evidence="2" id="KW-1185">Reference proteome</keyword>
<dbReference type="FunCoup" id="G0MQ11">
    <property type="interactions" value="1888"/>
</dbReference>
<dbReference type="HOGENOM" id="CLU_533447_0_0_1"/>
<protein>
    <submittedName>
        <fullName evidence="1">Uncharacterized protein</fullName>
    </submittedName>
</protein>
<dbReference type="STRING" id="135651.G0MQ11"/>
<accession>G0MQ11</accession>
<organism evidence="2">
    <name type="scientific">Caenorhabditis brenneri</name>
    <name type="common">Nematode worm</name>
    <dbReference type="NCBI Taxonomy" id="135651"/>
    <lineage>
        <taxon>Eukaryota</taxon>
        <taxon>Metazoa</taxon>
        <taxon>Ecdysozoa</taxon>
        <taxon>Nematoda</taxon>
        <taxon>Chromadorea</taxon>
        <taxon>Rhabditida</taxon>
        <taxon>Rhabditina</taxon>
        <taxon>Rhabditomorpha</taxon>
        <taxon>Rhabditoidea</taxon>
        <taxon>Rhabditidae</taxon>
        <taxon>Peloderinae</taxon>
        <taxon>Caenorhabditis</taxon>
    </lineage>
</organism>
<dbReference type="EMBL" id="GL379806">
    <property type="protein sequence ID" value="EGT40920.1"/>
    <property type="molecule type" value="Genomic_DNA"/>
</dbReference>